<organism evidence="9">
    <name type="scientific">Sesamum latifolium</name>
    <dbReference type="NCBI Taxonomy" id="2727402"/>
    <lineage>
        <taxon>Eukaryota</taxon>
        <taxon>Viridiplantae</taxon>
        <taxon>Streptophyta</taxon>
        <taxon>Embryophyta</taxon>
        <taxon>Tracheophyta</taxon>
        <taxon>Spermatophyta</taxon>
        <taxon>Magnoliopsida</taxon>
        <taxon>eudicotyledons</taxon>
        <taxon>Gunneridae</taxon>
        <taxon>Pentapetalae</taxon>
        <taxon>asterids</taxon>
        <taxon>lamiids</taxon>
        <taxon>Lamiales</taxon>
        <taxon>Pedaliaceae</taxon>
        <taxon>Sesamum</taxon>
    </lineage>
</organism>
<evidence type="ECO:0000259" key="8">
    <source>
        <dbReference type="Pfam" id="PF13359"/>
    </source>
</evidence>
<accession>A0AAW2TBJ2</accession>
<evidence type="ECO:0000256" key="7">
    <source>
        <dbReference type="ARBA" id="ARBA00023242"/>
    </source>
</evidence>
<dbReference type="EMBL" id="JACGWN010000015">
    <property type="protein sequence ID" value="KAL0401775.1"/>
    <property type="molecule type" value="Genomic_DNA"/>
</dbReference>
<dbReference type="AlphaFoldDB" id="A0AAW2TBJ2"/>
<keyword evidence="6" id="KW-0378">Hydrolase</keyword>
<sequence>MHNNLLHRTNDRVKFFRSLFEVSDASCFDNLRMNRNAFGRGVRYHLKEWEQGSVVPQNRKELFNLRHSLALNVIKRAFRLLRSRWRILRSTLYYPIKVQNRIIMACCLLHNFIHKEMSEDFVKFKCDEFEEATRDDNDEYIATIGIKPAWANWRDDLVNEMYTDWRGRKTSRYEVKIVMHNVCFKKKK</sequence>
<evidence type="ECO:0000313" key="9">
    <source>
        <dbReference type="EMBL" id="KAL0401775.1"/>
    </source>
</evidence>
<comment type="caution">
    <text evidence="9">The sequence shown here is derived from an EMBL/GenBank/DDBJ whole genome shotgun (WGS) entry which is preliminary data.</text>
</comment>
<comment type="similarity">
    <text evidence="3">Belongs to the HARBI1 family.</text>
</comment>
<comment type="subcellular location">
    <subcellularLocation>
        <location evidence="2">Nucleus</location>
    </subcellularLocation>
</comment>
<dbReference type="InterPro" id="IPR045249">
    <property type="entry name" value="HARBI1-like"/>
</dbReference>
<evidence type="ECO:0000256" key="6">
    <source>
        <dbReference type="ARBA" id="ARBA00022801"/>
    </source>
</evidence>
<dbReference type="PANTHER" id="PTHR22930:SF293">
    <property type="entry name" value="PROTEIN ALP1-LIKE"/>
    <property type="match status" value="1"/>
</dbReference>
<feature type="domain" description="DDE Tnp4" evidence="8">
    <location>
        <begin position="57"/>
        <end position="111"/>
    </location>
</feature>
<dbReference type="InterPro" id="IPR027806">
    <property type="entry name" value="HARBI1_dom"/>
</dbReference>
<evidence type="ECO:0000256" key="1">
    <source>
        <dbReference type="ARBA" id="ARBA00001968"/>
    </source>
</evidence>
<name>A0AAW2TBJ2_9LAMI</name>
<dbReference type="GO" id="GO:0005634">
    <property type="term" value="C:nucleus"/>
    <property type="evidence" value="ECO:0007669"/>
    <property type="project" value="UniProtKB-SubCell"/>
</dbReference>
<proteinExistence type="inferred from homology"/>
<keyword evidence="4" id="KW-0540">Nuclease</keyword>
<protein>
    <recommendedName>
        <fullName evidence="8">DDE Tnp4 domain-containing protein</fullName>
    </recommendedName>
</protein>
<dbReference type="Pfam" id="PF13359">
    <property type="entry name" value="DDE_Tnp_4"/>
    <property type="match status" value="1"/>
</dbReference>
<comment type="cofactor">
    <cofactor evidence="1">
        <name>a divalent metal cation</name>
        <dbReference type="ChEBI" id="CHEBI:60240"/>
    </cofactor>
</comment>
<evidence type="ECO:0000256" key="2">
    <source>
        <dbReference type="ARBA" id="ARBA00004123"/>
    </source>
</evidence>
<keyword evidence="5" id="KW-0479">Metal-binding</keyword>
<evidence type="ECO:0000256" key="4">
    <source>
        <dbReference type="ARBA" id="ARBA00022722"/>
    </source>
</evidence>
<dbReference type="GO" id="GO:0004518">
    <property type="term" value="F:nuclease activity"/>
    <property type="evidence" value="ECO:0007669"/>
    <property type="project" value="UniProtKB-KW"/>
</dbReference>
<reference evidence="9" key="2">
    <citation type="journal article" date="2024" name="Plant">
        <title>Genomic evolution and insights into agronomic trait innovations of Sesamum species.</title>
        <authorList>
            <person name="Miao H."/>
            <person name="Wang L."/>
            <person name="Qu L."/>
            <person name="Liu H."/>
            <person name="Sun Y."/>
            <person name="Le M."/>
            <person name="Wang Q."/>
            <person name="Wei S."/>
            <person name="Zheng Y."/>
            <person name="Lin W."/>
            <person name="Duan Y."/>
            <person name="Cao H."/>
            <person name="Xiong S."/>
            <person name="Wang X."/>
            <person name="Wei L."/>
            <person name="Li C."/>
            <person name="Ma Q."/>
            <person name="Ju M."/>
            <person name="Zhao R."/>
            <person name="Li G."/>
            <person name="Mu C."/>
            <person name="Tian Q."/>
            <person name="Mei H."/>
            <person name="Zhang T."/>
            <person name="Gao T."/>
            <person name="Zhang H."/>
        </authorList>
    </citation>
    <scope>NUCLEOTIDE SEQUENCE</scope>
    <source>
        <strain evidence="9">KEN1</strain>
    </source>
</reference>
<reference evidence="9" key="1">
    <citation type="submission" date="2020-06" db="EMBL/GenBank/DDBJ databases">
        <authorList>
            <person name="Li T."/>
            <person name="Hu X."/>
            <person name="Zhang T."/>
            <person name="Song X."/>
            <person name="Zhang H."/>
            <person name="Dai N."/>
            <person name="Sheng W."/>
            <person name="Hou X."/>
            <person name="Wei L."/>
        </authorList>
    </citation>
    <scope>NUCLEOTIDE SEQUENCE</scope>
    <source>
        <strain evidence="9">KEN1</strain>
        <tissue evidence="9">Leaf</tissue>
    </source>
</reference>
<keyword evidence="7" id="KW-0539">Nucleus</keyword>
<dbReference type="GO" id="GO:0016787">
    <property type="term" value="F:hydrolase activity"/>
    <property type="evidence" value="ECO:0007669"/>
    <property type="project" value="UniProtKB-KW"/>
</dbReference>
<gene>
    <name evidence="9" type="ORF">Slati_4207400</name>
</gene>
<evidence type="ECO:0000256" key="5">
    <source>
        <dbReference type="ARBA" id="ARBA00022723"/>
    </source>
</evidence>
<evidence type="ECO:0000256" key="3">
    <source>
        <dbReference type="ARBA" id="ARBA00006958"/>
    </source>
</evidence>
<dbReference type="PANTHER" id="PTHR22930">
    <property type="match status" value="1"/>
</dbReference>
<dbReference type="GO" id="GO:0046872">
    <property type="term" value="F:metal ion binding"/>
    <property type="evidence" value="ECO:0007669"/>
    <property type="project" value="UniProtKB-KW"/>
</dbReference>